<organism evidence="2 3">
    <name type="scientific">Pelomonas nitida</name>
    <dbReference type="NCBI Taxonomy" id="3299027"/>
    <lineage>
        <taxon>Bacteria</taxon>
        <taxon>Pseudomonadati</taxon>
        <taxon>Pseudomonadota</taxon>
        <taxon>Betaproteobacteria</taxon>
        <taxon>Burkholderiales</taxon>
        <taxon>Sphaerotilaceae</taxon>
        <taxon>Roseateles</taxon>
    </lineage>
</organism>
<protein>
    <submittedName>
        <fullName evidence="2">Uncharacterized protein</fullName>
    </submittedName>
</protein>
<feature type="transmembrane region" description="Helical" evidence="1">
    <location>
        <begin position="25"/>
        <end position="43"/>
    </location>
</feature>
<accession>A0ABW7GB86</accession>
<keyword evidence="1" id="KW-0472">Membrane</keyword>
<evidence type="ECO:0000313" key="3">
    <source>
        <dbReference type="Proteomes" id="UP001606305"/>
    </source>
</evidence>
<evidence type="ECO:0000313" key="2">
    <source>
        <dbReference type="EMBL" id="MFG6459122.1"/>
    </source>
</evidence>
<name>A0ABW7GB86_9BURK</name>
<dbReference type="EMBL" id="JBIGIA010000018">
    <property type="protein sequence ID" value="MFG6459122.1"/>
    <property type="molecule type" value="Genomic_DNA"/>
</dbReference>
<gene>
    <name evidence="2" type="ORF">ACG00X_19995</name>
</gene>
<feature type="transmembrane region" description="Helical" evidence="1">
    <location>
        <begin position="64"/>
        <end position="82"/>
    </location>
</feature>
<keyword evidence="3" id="KW-1185">Reference proteome</keyword>
<comment type="caution">
    <text evidence="2">The sequence shown here is derived from an EMBL/GenBank/DDBJ whole genome shotgun (WGS) entry which is preliminary data.</text>
</comment>
<evidence type="ECO:0000256" key="1">
    <source>
        <dbReference type="SAM" id="Phobius"/>
    </source>
</evidence>
<dbReference type="RefSeq" id="WP_394490789.1">
    <property type="nucleotide sequence ID" value="NZ_JBIGIA010000018.1"/>
</dbReference>
<sequence length="98" mass="10677">MKSVGVIACVIFLLAADHFGGPIAYMRAFGLLWVLAVVWSLFVKELPIRLGKEELGRVRGTAKAFFVIPALALGLLLIAYAPEVTCWSQKYKHLCAAG</sequence>
<dbReference type="Proteomes" id="UP001606305">
    <property type="component" value="Unassembled WGS sequence"/>
</dbReference>
<keyword evidence="1" id="KW-1133">Transmembrane helix</keyword>
<proteinExistence type="predicted"/>
<reference evidence="2 3" key="1">
    <citation type="submission" date="2024-09" db="EMBL/GenBank/DDBJ databases">
        <title>Novel species of the genus Pelomonas and Roseateles isolated from streams.</title>
        <authorList>
            <person name="Lu H."/>
        </authorList>
    </citation>
    <scope>NUCLEOTIDE SEQUENCE [LARGE SCALE GENOMIC DNA]</scope>
    <source>
        <strain evidence="2 3">BYS96W</strain>
    </source>
</reference>
<keyword evidence="1" id="KW-0812">Transmembrane</keyword>